<keyword evidence="1" id="KW-0732">Signal</keyword>
<evidence type="ECO:0000256" key="1">
    <source>
        <dbReference type="SAM" id="SignalP"/>
    </source>
</evidence>
<proteinExistence type="predicted"/>
<evidence type="ECO:0000313" key="2">
    <source>
        <dbReference type="EMBL" id="RBI87489.1"/>
    </source>
</evidence>
<dbReference type="AlphaFoldDB" id="A0A365UD65"/>
<dbReference type="RefSeq" id="WP_113287512.1">
    <property type="nucleotide sequence ID" value="NZ_QNTQ01000001.1"/>
</dbReference>
<dbReference type="OrthoDB" id="7855889at2"/>
<evidence type="ECO:0000313" key="3">
    <source>
        <dbReference type="Proteomes" id="UP000253370"/>
    </source>
</evidence>
<dbReference type="Proteomes" id="UP000253370">
    <property type="component" value="Unassembled WGS sequence"/>
</dbReference>
<evidence type="ECO:0008006" key="4">
    <source>
        <dbReference type="Google" id="ProtNLM"/>
    </source>
</evidence>
<reference evidence="2 3" key="1">
    <citation type="submission" date="2018-07" db="EMBL/GenBank/DDBJ databases">
        <title>Rhodosalinus sp. strain E84T genomic sequence and assembly.</title>
        <authorList>
            <person name="Liu Z.-W."/>
            <person name="Lu D.-C."/>
        </authorList>
    </citation>
    <scope>NUCLEOTIDE SEQUENCE [LARGE SCALE GENOMIC DNA]</scope>
    <source>
        <strain evidence="2 3">E84</strain>
    </source>
</reference>
<keyword evidence="3" id="KW-1185">Reference proteome</keyword>
<feature type="signal peptide" evidence="1">
    <location>
        <begin position="1"/>
        <end position="21"/>
    </location>
</feature>
<organism evidence="2 3">
    <name type="scientific">Rhodosalinus halophilus</name>
    <dbReference type="NCBI Taxonomy" id="2259333"/>
    <lineage>
        <taxon>Bacteria</taxon>
        <taxon>Pseudomonadati</taxon>
        <taxon>Pseudomonadota</taxon>
        <taxon>Alphaproteobacteria</taxon>
        <taxon>Rhodobacterales</taxon>
        <taxon>Paracoccaceae</taxon>
        <taxon>Rhodosalinus</taxon>
    </lineage>
</organism>
<comment type="caution">
    <text evidence="2">The sequence shown here is derived from an EMBL/GenBank/DDBJ whole genome shotgun (WGS) entry which is preliminary data.</text>
</comment>
<dbReference type="EMBL" id="QNTQ01000001">
    <property type="protein sequence ID" value="RBI87489.1"/>
    <property type="molecule type" value="Genomic_DNA"/>
</dbReference>
<accession>A0A365UD65</accession>
<gene>
    <name evidence="2" type="ORF">DRV85_00730</name>
</gene>
<name>A0A365UD65_9RHOB</name>
<feature type="chain" id="PRO_5016951979" description="Cytochrome c domain-containing protein" evidence="1">
    <location>
        <begin position="22"/>
        <end position="182"/>
    </location>
</feature>
<sequence>MAEGRASALLGALLLAGAALAQGDAFDFMPPGGREILASLAGGDANALAEIAGREHDRDGWAEWTRAQAPDLEAAQVETFAAYAALNLPAGEDVLAEVADSGGASALPPDGKDLAVQQCQFCHSMFSGYLMHDRDEAGWLSTFKAPFHLEIPMNETERATFAAYSAINMPMKMQDVPPELRF</sequence>
<protein>
    <recommendedName>
        <fullName evidence="4">Cytochrome c domain-containing protein</fullName>
    </recommendedName>
</protein>